<sequence length="98" mass="11258">MNHNHNIYSTFENTLKSFNLHNVTPETIIECKDITMVVSLVSRGVGISIIPRMNYEIPAPEHITVYELNKIKISVQPVLISRRETTMSSGTRNLWNLF</sequence>
<dbReference type="Pfam" id="PF03466">
    <property type="entry name" value="LysR_substrate"/>
    <property type="match status" value="1"/>
</dbReference>
<dbReference type="Proteomes" id="UP000287910">
    <property type="component" value="Unassembled WGS sequence"/>
</dbReference>
<proteinExistence type="predicted"/>
<accession>A0A432L8M7</accession>
<dbReference type="AlphaFoldDB" id="A0A432L8M7"/>
<name>A0A432L8M7_9BACI</name>
<reference evidence="2 3" key="1">
    <citation type="submission" date="2018-12" db="EMBL/GenBank/DDBJ databases">
        <title>Lysinibacillus antri sp. nov., isolated from a cave soil.</title>
        <authorList>
            <person name="Narsing Rao M.P."/>
            <person name="Zhang H."/>
            <person name="Dong Z.-Y."/>
            <person name="Niu X.-K."/>
            <person name="Zhang K."/>
            <person name="Fang B.-Z."/>
            <person name="Kang Y.-Q."/>
            <person name="Xiao M."/>
            <person name="Li W.-J."/>
        </authorList>
    </citation>
    <scope>NUCLEOTIDE SEQUENCE [LARGE SCALE GENOMIC DNA]</scope>
    <source>
        <strain evidence="2 3">SYSU K30002</strain>
    </source>
</reference>
<gene>
    <name evidence="2" type="ORF">EK386_16600</name>
</gene>
<dbReference type="InterPro" id="IPR005119">
    <property type="entry name" value="LysR_subst-bd"/>
</dbReference>
<dbReference type="EMBL" id="RYYR01000030">
    <property type="protein sequence ID" value="RUL48720.1"/>
    <property type="molecule type" value="Genomic_DNA"/>
</dbReference>
<dbReference type="CDD" id="cd05466">
    <property type="entry name" value="PBP2_LTTR_substrate"/>
    <property type="match status" value="1"/>
</dbReference>
<evidence type="ECO:0000313" key="2">
    <source>
        <dbReference type="EMBL" id="RUL48720.1"/>
    </source>
</evidence>
<protein>
    <recommendedName>
        <fullName evidence="1">LysR substrate-binding domain-containing protein</fullName>
    </recommendedName>
</protein>
<keyword evidence="3" id="KW-1185">Reference proteome</keyword>
<feature type="domain" description="LysR substrate-binding" evidence="1">
    <location>
        <begin position="12"/>
        <end position="97"/>
    </location>
</feature>
<dbReference type="Gene3D" id="3.40.190.10">
    <property type="entry name" value="Periplasmic binding protein-like II"/>
    <property type="match status" value="1"/>
</dbReference>
<dbReference type="SUPFAM" id="SSF53850">
    <property type="entry name" value="Periplasmic binding protein-like II"/>
    <property type="match status" value="1"/>
</dbReference>
<evidence type="ECO:0000313" key="3">
    <source>
        <dbReference type="Proteomes" id="UP000287910"/>
    </source>
</evidence>
<organism evidence="2 3">
    <name type="scientific">Lysinibacillus antri</name>
    <dbReference type="NCBI Taxonomy" id="2498145"/>
    <lineage>
        <taxon>Bacteria</taxon>
        <taxon>Bacillati</taxon>
        <taxon>Bacillota</taxon>
        <taxon>Bacilli</taxon>
        <taxon>Bacillales</taxon>
        <taxon>Bacillaceae</taxon>
        <taxon>Lysinibacillus</taxon>
    </lineage>
</organism>
<comment type="caution">
    <text evidence="2">The sequence shown here is derived from an EMBL/GenBank/DDBJ whole genome shotgun (WGS) entry which is preliminary data.</text>
</comment>
<evidence type="ECO:0000259" key="1">
    <source>
        <dbReference type="Pfam" id="PF03466"/>
    </source>
</evidence>